<organism evidence="2">
    <name type="scientific">Penaeus monodon majanivirus B</name>
    <dbReference type="NCBI Taxonomy" id="2984272"/>
    <lineage>
        <taxon>Viruses</taxon>
        <taxon>Viruses incertae sedis</taxon>
        <taxon>Naldaviricetes</taxon>
        <taxon>Nimaviridae</taxon>
    </lineage>
</organism>
<feature type="region of interest" description="Disordered" evidence="1">
    <location>
        <begin position="141"/>
        <end position="197"/>
    </location>
</feature>
<reference evidence="2" key="1">
    <citation type="submission" date="2022-10" db="EMBL/GenBank/DDBJ databases">
        <title>Genome sequences of endogenous nimaviruses in decapod crustaceans.</title>
        <authorList>
            <person name="Kawato S."/>
            <person name="Nozaki R."/>
            <person name="Kondo H."/>
            <person name="Hirono I."/>
        </authorList>
    </citation>
    <scope>NUCLEOTIDE SEQUENCE</scope>
    <source>
        <strain evidence="2">Mikawa2016</strain>
    </source>
</reference>
<name>A0A9C7BLK3_9VIRU</name>
<dbReference type="EMBL" id="LC738871">
    <property type="protein sequence ID" value="BDT62041.1"/>
    <property type="molecule type" value="Genomic_DNA"/>
</dbReference>
<feature type="compositionally biased region" description="Basic and acidic residues" evidence="1">
    <location>
        <begin position="184"/>
        <end position="197"/>
    </location>
</feature>
<evidence type="ECO:0000256" key="1">
    <source>
        <dbReference type="SAM" id="MobiDB-lite"/>
    </source>
</evidence>
<evidence type="ECO:0000313" key="2">
    <source>
        <dbReference type="EMBL" id="BDT62041.1"/>
    </source>
</evidence>
<accession>A0A9C7BLK3</accession>
<proteinExistence type="predicted"/>
<sequence length="197" mass="22758">MKINDNEIFRSDSTDFPSVKEYLRTSLKSLRRKHKGLTLKKCRYLEKTFNHVHDYRGGDNEALVSAIAPHAFNDHTMCKVSWCPELQKNFSQVSKIDFDEKHLIIMDLKDMFSTTLAFNSSELLKSSQDMYVEAEDVVTLLPSPPDTGGNHTYNNKKRSGGLPSLHDNCEMFSEKKKKRVGKRKEKEEKKIRKKDNG</sequence>
<protein>
    <submittedName>
        <fullName evidence="2">Uncharacterized protein</fullName>
    </submittedName>
</protein>